<evidence type="ECO:0000256" key="1">
    <source>
        <dbReference type="ARBA" id="ARBA00005878"/>
    </source>
</evidence>
<dbReference type="GO" id="GO:0005634">
    <property type="term" value="C:nucleus"/>
    <property type="evidence" value="ECO:0007669"/>
    <property type="project" value="TreeGrafter"/>
</dbReference>
<proteinExistence type="inferred from homology"/>
<comment type="similarity">
    <text evidence="1 5">Belongs to the methyltransferase superfamily. METTL16/RlmF family.</text>
</comment>
<evidence type="ECO:0000256" key="4">
    <source>
        <dbReference type="ARBA" id="ARBA00022691"/>
    </source>
</evidence>
<accession>A0A9W7YED7</accession>
<comment type="caution">
    <text evidence="8">The sequence shown here is derived from an EMBL/GenBank/DDBJ whole genome shotgun (WGS) entry which is preliminary data.</text>
</comment>
<evidence type="ECO:0000313" key="9">
    <source>
        <dbReference type="Proteomes" id="UP001143981"/>
    </source>
</evidence>
<evidence type="ECO:0000256" key="2">
    <source>
        <dbReference type="ARBA" id="ARBA00022603"/>
    </source>
</evidence>
<keyword evidence="9" id="KW-1185">Reference proteome</keyword>
<evidence type="ECO:0000256" key="5">
    <source>
        <dbReference type="PIRNR" id="PIRNR037350"/>
    </source>
</evidence>
<evidence type="ECO:0000256" key="7">
    <source>
        <dbReference type="SAM" id="MobiDB-lite"/>
    </source>
</evidence>
<dbReference type="Gene3D" id="3.40.50.150">
    <property type="entry name" value="Vaccinia Virus protein VP39"/>
    <property type="match status" value="1"/>
</dbReference>
<dbReference type="GO" id="GO:0008168">
    <property type="term" value="F:methyltransferase activity"/>
    <property type="evidence" value="ECO:0007669"/>
    <property type="project" value="UniProtKB-UniRule"/>
</dbReference>
<dbReference type="Proteomes" id="UP001143981">
    <property type="component" value="Unassembled WGS sequence"/>
</dbReference>
<feature type="binding site" evidence="6">
    <location>
        <position position="48"/>
    </location>
    <ligand>
        <name>S-adenosyl-L-methionine</name>
        <dbReference type="ChEBI" id="CHEBI:59789"/>
    </ligand>
</feature>
<protein>
    <recommendedName>
        <fullName evidence="5">U6 small nuclear RNA (adenine-(43)-N(6))-methyltransferase</fullName>
        <ecNumber evidence="5">2.1.1.-</ecNumber>
    </recommendedName>
</protein>
<evidence type="ECO:0000256" key="3">
    <source>
        <dbReference type="ARBA" id="ARBA00022679"/>
    </source>
</evidence>
<evidence type="ECO:0000313" key="8">
    <source>
        <dbReference type="EMBL" id="KAJ1730161.1"/>
    </source>
</evidence>
<feature type="binding site" evidence="6">
    <location>
        <position position="75"/>
    </location>
    <ligand>
        <name>S-adenosyl-L-methionine</name>
        <dbReference type="ChEBI" id="CHEBI:59789"/>
    </ligand>
</feature>
<name>A0A9W7YED7_9FUNG</name>
<sequence>MAGAGERSTIDFGSPDAVRVLNRALLRVYFDLDVHLPSDSLCPTVASRLNYLEWIRDNVVAELPPDRRLAGIDIGTGASCIYPLLGVRAMPQCTFVGTDINSDSIAAARANVCRNSLEEKIGLFFNVDRSIKLPLDVPGFPLPPTDADGASFAFCMCNPPFYRDESERRQLARMKALPPGLDTRGKDDELYTAGGEEEFLAGLVDESAVLGKRIRWYTTMTGKKATLAALAARVRAAQAKRIREGRLVQGKTTRWVLAWSFFEQTRFCLALRHRSPAEAMRRACGSPMRAGGENVDPAVEASEEARREDRH</sequence>
<dbReference type="InterPro" id="IPR017182">
    <property type="entry name" value="METTL16/PsiM"/>
</dbReference>
<keyword evidence="2 5" id="KW-0489">Methyltransferase</keyword>
<dbReference type="AlphaFoldDB" id="A0A9W7YED7"/>
<dbReference type="GO" id="GO:0070475">
    <property type="term" value="P:rRNA base methylation"/>
    <property type="evidence" value="ECO:0007669"/>
    <property type="project" value="TreeGrafter"/>
</dbReference>
<dbReference type="PANTHER" id="PTHR13393">
    <property type="entry name" value="SAM-DEPENDENT METHYLTRANSFERASE"/>
    <property type="match status" value="1"/>
</dbReference>
<keyword evidence="3 5" id="KW-0808">Transferase</keyword>
<feature type="region of interest" description="Disordered" evidence="7">
    <location>
        <begin position="284"/>
        <end position="311"/>
    </location>
</feature>
<dbReference type="OrthoDB" id="514248at2759"/>
<reference evidence="8" key="1">
    <citation type="submission" date="2022-07" db="EMBL/GenBank/DDBJ databases">
        <title>Phylogenomic reconstructions and comparative analyses of Kickxellomycotina fungi.</title>
        <authorList>
            <person name="Reynolds N.K."/>
            <person name="Stajich J.E."/>
            <person name="Barry K."/>
            <person name="Grigoriev I.V."/>
            <person name="Crous P."/>
            <person name="Smith M.E."/>
        </authorList>
    </citation>
    <scope>NUCLEOTIDE SEQUENCE</scope>
    <source>
        <strain evidence="8">BCRC 34381</strain>
    </source>
</reference>
<feature type="binding site" evidence="6">
    <location>
        <position position="158"/>
    </location>
    <ligand>
        <name>S-adenosyl-L-methionine</name>
        <dbReference type="ChEBI" id="CHEBI:59789"/>
    </ligand>
</feature>
<dbReference type="PIRSF" id="PIRSF037350">
    <property type="entry name" value="Mtase_ZK1128_prd"/>
    <property type="match status" value="1"/>
</dbReference>
<dbReference type="SUPFAM" id="SSF53335">
    <property type="entry name" value="S-adenosyl-L-methionine-dependent methyltransferases"/>
    <property type="match status" value="1"/>
</dbReference>
<organism evidence="8 9">
    <name type="scientific">Coemansia biformis</name>
    <dbReference type="NCBI Taxonomy" id="1286918"/>
    <lineage>
        <taxon>Eukaryota</taxon>
        <taxon>Fungi</taxon>
        <taxon>Fungi incertae sedis</taxon>
        <taxon>Zoopagomycota</taxon>
        <taxon>Kickxellomycotina</taxon>
        <taxon>Kickxellomycetes</taxon>
        <taxon>Kickxellales</taxon>
        <taxon>Kickxellaceae</taxon>
        <taxon>Coemansia</taxon>
    </lineage>
</organism>
<dbReference type="EC" id="2.1.1.-" evidence="5"/>
<dbReference type="EMBL" id="JANBOI010000494">
    <property type="protein sequence ID" value="KAJ1730161.1"/>
    <property type="molecule type" value="Genomic_DNA"/>
</dbReference>
<dbReference type="InterPro" id="IPR010286">
    <property type="entry name" value="METTL16/RlmF"/>
</dbReference>
<dbReference type="InterPro" id="IPR029063">
    <property type="entry name" value="SAM-dependent_MTases_sf"/>
</dbReference>
<dbReference type="Pfam" id="PF05971">
    <property type="entry name" value="Methyltransf_10"/>
    <property type="match status" value="1"/>
</dbReference>
<feature type="binding site" evidence="6">
    <location>
        <position position="99"/>
    </location>
    <ligand>
        <name>S-adenosyl-L-methionine</name>
        <dbReference type="ChEBI" id="CHEBI:59789"/>
    </ligand>
</feature>
<evidence type="ECO:0000256" key="6">
    <source>
        <dbReference type="PIRSR" id="PIRSR037350-1"/>
    </source>
</evidence>
<dbReference type="PANTHER" id="PTHR13393:SF0">
    <property type="entry name" value="RNA N6-ADENOSINE-METHYLTRANSFERASE METTL16"/>
    <property type="match status" value="1"/>
</dbReference>
<gene>
    <name evidence="8" type="ORF">LPJ61_003169</name>
</gene>
<keyword evidence="4 6" id="KW-0949">S-adenosyl-L-methionine</keyword>